<feature type="chain" id="PRO_5013359000" evidence="1">
    <location>
        <begin position="29"/>
        <end position="74"/>
    </location>
</feature>
<keyword evidence="1" id="KW-0732">Signal</keyword>
<evidence type="ECO:0000256" key="1">
    <source>
        <dbReference type="SAM" id="SignalP"/>
    </source>
</evidence>
<protein>
    <submittedName>
        <fullName evidence="2">Uncharacterized protein</fullName>
    </submittedName>
</protein>
<sequence>MGGCIRNSILTAVANGFVLSHLWQSLSAQQMQPVFPLTRDPLQPSSFSTWPRCFGGRRIKYSSGYLAAMIVGCD</sequence>
<organism evidence="2 3">
    <name type="scientific">Aspergillus luchuensis (strain CBS 106.47)</name>
    <dbReference type="NCBI Taxonomy" id="1137211"/>
    <lineage>
        <taxon>Eukaryota</taxon>
        <taxon>Fungi</taxon>
        <taxon>Dikarya</taxon>
        <taxon>Ascomycota</taxon>
        <taxon>Pezizomycotina</taxon>
        <taxon>Eurotiomycetes</taxon>
        <taxon>Eurotiomycetidae</taxon>
        <taxon>Eurotiales</taxon>
        <taxon>Aspergillaceae</taxon>
        <taxon>Aspergillus</taxon>
        <taxon>Aspergillus subgen. Circumdati</taxon>
    </lineage>
</organism>
<dbReference type="AlphaFoldDB" id="A0A1M3TM29"/>
<evidence type="ECO:0000313" key="2">
    <source>
        <dbReference type="EMBL" id="OJZ87888.1"/>
    </source>
</evidence>
<evidence type="ECO:0000313" key="3">
    <source>
        <dbReference type="Proteomes" id="UP000184063"/>
    </source>
</evidence>
<feature type="signal peptide" evidence="1">
    <location>
        <begin position="1"/>
        <end position="28"/>
    </location>
</feature>
<name>A0A1M3TM29_ASPLC</name>
<accession>A0A1M3TM29</accession>
<gene>
    <name evidence="2" type="ORF">ASPFODRAFT_592050</name>
</gene>
<dbReference type="VEuPathDB" id="FungiDB:ASPFODRAFT_592050"/>
<proteinExistence type="predicted"/>
<reference evidence="3" key="1">
    <citation type="journal article" date="2017" name="Genome Biol.">
        <title>Comparative genomics reveals high biological diversity and specific adaptations in the industrially and medically important fungal genus Aspergillus.</title>
        <authorList>
            <person name="de Vries R.P."/>
            <person name="Riley R."/>
            <person name="Wiebenga A."/>
            <person name="Aguilar-Osorio G."/>
            <person name="Amillis S."/>
            <person name="Uchima C.A."/>
            <person name="Anderluh G."/>
            <person name="Asadollahi M."/>
            <person name="Askin M."/>
            <person name="Barry K."/>
            <person name="Battaglia E."/>
            <person name="Bayram O."/>
            <person name="Benocci T."/>
            <person name="Braus-Stromeyer S.A."/>
            <person name="Caldana C."/>
            <person name="Canovas D."/>
            <person name="Cerqueira G.C."/>
            <person name="Chen F."/>
            <person name="Chen W."/>
            <person name="Choi C."/>
            <person name="Clum A."/>
            <person name="Dos Santos R.A."/>
            <person name="Damasio A.R."/>
            <person name="Diallinas G."/>
            <person name="Emri T."/>
            <person name="Fekete E."/>
            <person name="Flipphi M."/>
            <person name="Freyberg S."/>
            <person name="Gallo A."/>
            <person name="Gournas C."/>
            <person name="Habgood R."/>
            <person name="Hainaut M."/>
            <person name="Harispe M.L."/>
            <person name="Henrissat B."/>
            <person name="Hilden K.S."/>
            <person name="Hope R."/>
            <person name="Hossain A."/>
            <person name="Karabika E."/>
            <person name="Karaffa L."/>
            <person name="Karanyi Z."/>
            <person name="Krasevec N."/>
            <person name="Kuo A."/>
            <person name="Kusch H."/>
            <person name="LaButti K."/>
            <person name="Lagendijk E.L."/>
            <person name="Lapidus A."/>
            <person name="Levasseur A."/>
            <person name="Lindquist E."/>
            <person name="Lipzen A."/>
            <person name="Logrieco A.F."/>
            <person name="MacCabe A."/>
            <person name="Maekelae M.R."/>
            <person name="Malavazi I."/>
            <person name="Melin P."/>
            <person name="Meyer V."/>
            <person name="Mielnichuk N."/>
            <person name="Miskei M."/>
            <person name="Molnar A.P."/>
            <person name="Mule G."/>
            <person name="Ngan C.Y."/>
            <person name="Orejas M."/>
            <person name="Orosz E."/>
            <person name="Ouedraogo J.P."/>
            <person name="Overkamp K.M."/>
            <person name="Park H.-S."/>
            <person name="Perrone G."/>
            <person name="Piumi F."/>
            <person name="Punt P.J."/>
            <person name="Ram A.F."/>
            <person name="Ramon A."/>
            <person name="Rauscher S."/>
            <person name="Record E."/>
            <person name="Riano-Pachon D.M."/>
            <person name="Robert V."/>
            <person name="Roehrig J."/>
            <person name="Ruller R."/>
            <person name="Salamov A."/>
            <person name="Salih N.S."/>
            <person name="Samson R.A."/>
            <person name="Sandor E."/>
            <person name="Sanguinetti M."/>
            <person name="Schuetze T."/>
            <person name="Sepcic K."/>
            <person name="Shelest E."/>
            <person name="Sherlock G."/>
            <person name="Sophianopoulou V."/>
            <person name="Squina F.M."/>
            <person name="Sun H."/>
            <person name="Susca A."/>
            <person name="Todd R.B."/>
            <person name="Tsang A."/>
            <person name="Unkles S.E."/>
            <person name="van de Wiele N."/>
            <person name="van Rossen-Uffink D."/>
            <person name="Oliveira J.V."/>
            <person name="Vesth T.C."/>
            <person name="Visser J."/>
            <person name="Yu J.-H."/>
            <person name="Zhou M."/>
            <person name="Andersen M.R."/>
            <person name="Archer D.B."/>
            <person name="Baker S.E."/>
            <person name="Benoit I."/>
            <person name="Brakhage A.A."/>
            <person name="Braus G.H."/>
            <person name="Fischer R."/>
            <person name="Frisvad J.C."/>
            <person name="Goldman G.H."/>
            <person name="Houbraken J."/>
            <person name="Oakley B."/>
            <person name="Pocsi I."/>
            <person name="Scazzocchio C."/>
            <person name="Seiboth B."/>
            <person name="vanKuyk P.A."/>
            <person name="Wortman J."/>
            <person name="Dyer P.S."/>
            <person name="Grigoriev I.V."/>
        </authorList>
    </citation>
    <scope>NUCLEOTIDE SEQUENCE [LARGE SCALE GENOMIC DNA]</scope>
    <source>
        <strain evidence="3">CBS 106.47</strain>
    </source>
</reference>
<dbReference type="Proteomes" id="UP000184063">
    <property type="component" value="Unassembled WGS sequence"/>
</dbReference>
<dbReference type="EMBL" id="KV878240">
    <property type="protein sequence ID" value="OJZ87888.1"/>
    <property type="molecule type" value="Genomic_DNA"/>
</dbReference>